<name>A0AC61R506_9FIRM</name>
<sequence length="511" mass="57292">MKQALIHGKIYQGSGAFCEALLIENGTILQAGRTEDIAPCADTVFDLQGRVVLPGFNDSHLHAMMVGETLCDVDLSACRSIADIQQAIRAYLDTHQGATLVHGIGWNQDQLEERRCLERHDLDAVSATIPMVMERVCTHVLTVNTAMKNKVNLVDEDFDPDTGIAQENACAPFLRDVRDKSEATILNQLETVAAHCLRHGITSIQTADIKDGNFERVFAAYARFAARQTLRITHQFHIEDIPTLERFLRTCQPRTTRFHRIGPIKAFMDGSLGARTAWLSSPYRDDPSTCGIQVTTAQKFQELAVYAKKKRLPLITHAIGDAAIACVLDQYEALQEPGNPLRWGVVHVQITGRDLLERFRSQNIVAYIQPVFLEYDLHIVEERVGKTLAATSYAFETLHDFGVPLCLGTDAPVESVDPFKNLHCAVFRQDYDRYPKNGWNAQERLSLEDAIDAYTQGSAFAQGMEKKLGKLEPGYWADLVVIDHDIFQDSKTLLETKALKTMCHGMWVYSR</sequence>
<gene>
    <name evidence="1" type="ORF">E5336_10695</name>
</gene>
<keyword evidence="2" id="KW-1185">Reference proteome</keyword>
<dbReference type="Proteomes" id="UP000308836">
    <property type="component" value="Unassembled WGS sequence"/>
</dbReference>
<proteinExistence type="predicted"/>
<evidence type="ECO:0000313" key="1">
    <source>
        <dbReference type="EMBL" id="TGY65015.1"/>
    </source>
</evidence>
<protein>
    <submittedName>
        <fullName evidence="1">Amidohydrolase</fullName>
    </submittedName>
</protein>
<organism evidence="1 2">
    <name type="scientific">Dubosiella muris</name>
    <dbReference type="NCBI Taxonomy" id="3038133"/>
    <lineage>
        <taxon>Bacteria</taxon>
        <taxon>Bacillati</taxon>
        <taxon>Bacillota</taxon>
        <taxon>Erysipelotrichia</taxon>
        <taxon>Erysipelotrichales</taxon>
        <taxon>Erysipelotrichaceae</taxon>
        <taxon>Dubosiella</taxon>
    </lineage>
</organism>
<comment type="caution">
    <text evidence="1">The sequence shown here is derived from an EMBL/GenBank/DDBJ whole genome shotgun (WGS) entry which is preliminary data.</text>
</comment>
<dbReference type="EMBL" id="SRYG01000025">
    <property type="protein sequence ID" value="TGY65015.1"/>
    <property type="molecule type" value="Genomic_DNA"/>
</dbReference>
<reference evidence="1" key="1">
    <citation type="submission" date="2019-04" db="EMBL/GenBank/DDBJ databases">
        <title>Microbes associate with the intestines of laboratory mice.</title>
        <authorList>
            <person name="Navarre W."/>
            <person name="Wong E."/>
            <person name="Huang K."/>
            <person name="Tropini C."/>
            <person name="Ng K."/>
            <person name="Yu B."/>
        </authorList>
    </citation>
    <scope>NUCLEOTIDE SEQUENCE</scope>
    <source>
        <strain evidence="1">NM09_H32</strain>
    </source>
</reference>
<evidence type="ECO:0000313" key="2">
    <source>
        <dbReference type="Proteomes" id="UP000308836"/>
    </source>
</evidence>
<accession>A0AC61R506</accession>